<evidence type="ECO:0000313" key="2">
    <source>
        <dbReference type="EMBL" id="GIX91376.1"/>
    </source>
</evidence>
<dbReference type="AlphaFoldDB" id="A0AAV4P6N1"/>
<proteinExistence type="predicted"/>
<comment type="caution">
    <text evidence="2">The sequence shown here is derived from an EMBL/GenBank/DDBJ whole genome shotgun (WGS) entry which is preliminary data.</text>
</comment>
<evidence type="ECO:0000313" key="3">
    <source>
        <dbReference type="Proteomes" id="UP001054945"/>
    </source>
</evidence>
<accession>A0AAV4P6N1</accession>
<gene>
    <name evidence="2" type="ORF">CEXT_767241</name>
</gene>
<keyword evidence="1" id="KW-0812">Transmembrane</keyword>
<organism evidence="2 3">
    <name type="scientific">Caerostris extrusa</name>
    <name type="common">Bark spider</name>
    <name type="synonym">Caerostris bankana</name>
    <dbReference type="NCBI Taxonomy" id="172846"/>
    <lineage>
        <taxon>Eukaryota</taxon>
        <taxon>Metazoa</taxon>
        <taxon>Ecdysozoa</taxon>
        <taxon>Arthropoda</taxon>
        <taxon>Chelicerata</taxon>
        <taxon>Arachnida</taxon>
        <taxon>Araneae</taxon>
        <taxon>Araneomorphae</taxon>
        <taxon>Entelegynae</taxon>
        <taxon>Araneoidea</taxon>
        <taxon>Araneidae</taxon>
        <taxon>Caerostris</taxon>
    </lineage>
</organism>
<sequence length="139" mass="16541">MSFHSPTTEHNFHHPIASTPMNHSDILKMNRLKPRDRISSRDEFNATFLWKWWFGRRMDDYSFSKSVASLIVEYDLLFISIFAFVLHNIWHRCWFLFFPLPSIRVSKSTTACCVSHRSPCHFILRQHSTIPITPLPRHL</sequence>
<dbReference type="Proteomes" id="UP001054945">
    <property type="component" value="Unassembled WGS sequence"/>
</dbReference>
<evidence type="ECO:0008006" key="4">
    <source>
        <dbReference type="Google" id="ProtNLM"/>
    </source>
</evidence>
<reference evidence="2 3" key="1">
    <citation type="submission" date="2021-06" db="EMBL/GenBank/DDBJ databases">
        <title>Caerostris extrusa draft genome.</title>
        <authorList>
            <person name="Kono N."/>
            <person name="Arakawa K."/>
        </authorList>
    </citation>
    <scope>NUCLEOTIDE SEQUENCE [LARGE SCALE GENOMIC DNA]</scope>
</reference>
<evidence type="ECO:0000256" key="1">
    <source>
        <dbReference type="SAM" id="Phobius"/>
    </source>
</evidence>
<name>A0AAV4P6N1_CAEEX</name>
<keyword evidence="1" id="KW-1133">Transmembrane helix</keyword>
<keyword evidence="1" id="KW-0472">Membrane</keyword>
<dbReference type="EMBL" id="BPLR01021577">
    <property type="protein sequence ID" value="GIX91376.1"/>
    <property type="molecule type" value="Genomic_DNA"/>
</dbReference>
<protein>
    <recommendedName>
        <fullName evidence="4">Transmembrane protein</fullName>
    </recommendedName>
</protein>
<keyword evidence="3" id="KW-1185">Reference proteome</keyword>
<feature type="transmembrane region" description="Helical" evidence="1">
    <location>
        <begin position="67"/>
        <end position="90"/>
    </location>
</feature>